<keyword evidence="2" id="KW-1185">Reference proteome</keyword>
<protein>
    <submittedName>
        <fullName evidence="1">Uncharacterized protein</fullName>
    </submittedName>
</protein>
<accession>A0A553E2Y7</accession>
<organism evidence="1 2">
    <name type="scientific">Flavobacterium restrictum</name>
    <dbReference type="NCBI Taxonomy" id="2594428"/>
    <lineage>
        <taxon>Bacteria</taxon>
        <taxon>Pseudomonadati</taxon>
        <taxon>Bacteroidota</taxon>
        <taxon>Flavobacteriia</taxon>
        <taxon>Flavobacteriales</taxon>
        <taxon>Flavobacteriaceae</taxon>
        <taxon>Flavobacterium</taxon>
    </lineage>
</organism>
<evidence type="ECO:0000313" key="1">
    <source>
        <dbReference type="EMBL" id="TRX39404.1"/>
    </source>
</evidence>
<dbReference type="AlphaFoldDB" id="A0A553E2Y7"/>
<name>A0A553E2Y7_9FLAO</name>
<reference evidence="1 2" key="1">
    <citation type="submission" date="2019-07" db="EMBL/GenBank/DDBJ databases">
        <title>Novel species of Flavobacterium.</title>
        <authorList>
            <person name="Liu Q."/>
            <person name="Xin Y.-H."/>
        </authorList>
    </citation>
    <scope>NUCLEOTIDE SEQUENCE [LARGE SCALE GENOMIC DNA]</scope>
    <source>
        <strain evidence="1 2">LB1R34</strain>
    </source>
</reference>
<evidence type="ECO:0000313" key="2">
    <source>
        <dbReference type="Proteomes" id="UP000316371"/>
    </source>
</evidence>
<gene>
    <name evidence="1" type="ORF">FNW21_08910</name>
</gene>
<dbReference type="EMBL" id="VJZT01000008">
    <property type="protein sequence ID" value="TRX39404.1"/>
    <property type="molecule type" value="Genomic_DNA"/>
</dbReference>
<dbReference type="RefSeq" id="WP_144256394.1">
    <property type="nucleotide sequence ID" value="NZ_VJZT01000008.1"/>
</dbReference>
<sequence>MTQLINISEIKSLYPDEWVLLGNPNMDESKLDVISGIPLYHSKDKKEVCYIGRDKTSNFDKITLIYTGTFRPTRKITGIFNRITKK</sequence>
<dbReference type="Proteomes" id="UP000316371">
    <property type="component" value="Unassembled WGS sequence"/>
</dbReference>
<comment type="caution">
    <text evidence="1">The sequence shown here is derived from an EMBL/GenBank/DDBJ whole genome shotgun (WGS) entry which is preliminary data.</text>
</comment>
<proteinExistence type="predicted"/>
<dbReference type="OrthoDB" id="1495197at2"/>